<keyword evidence="5" id="KW-1133">Transmembrane helix</keyword>
<sequence length="45" mass="4747">MSKQDALKNENLKRGLEERHIQLIALGGAIGVGLFLGSANAIQTA</sequence>
<proteinExistence type="inferred from homology"/>
<dbReference type="GO" id="GO:0005886">
    <property type="term" value="C:plasma membrane"/>
    <property type="evidence" value="ECO:0007669"/>
    <property type="project" value="UniProtKB-SubCell"/>
</dbReference>
<keyword evidence="5" id="KW-0472">Membrane</keyword>
<evidence type="ECO:0000256" key="4">
    <source>
        <dbReference type="ARBA" id="ARBA00022970"/>
    </source>
</evidence>
<keyword evidence="4" id="KW-0813">Transport</keyword>
<organism evidence="6 7">
    <name type="scientific">Clostridium kluyveri (strain ATCC 8527 / DSM 555 / NBRC 12016 / NCIMB 10680 / K1)</name>
    <dbReference type="NCBI Taxonomy" id="431943"/>
    <lineage>
        <taxon>Bacteria</taxon>
        <taxon>Bacillati</taxon>
        <taxon>Bacillota</taxon>
        <taxon>Clostridia</taxon>
        <taxon>Eubacteriales</taxon>
        <taxon>Clostridiaceae</taxon>
        <taxon>Clostridium</taxon>
    </lineage>
</organism>
<evidence type="ECO:0000313" key="7">
    <source>
        <dbReference type="Proteomes" id="UP000002411"/>
    </source>
</evidence>
<keyword evidence="5" id="KW-0812">Transmembrane</keyword>
<protein>
    <recommendedName>
        <fullName evidence="8">Amino acid permease/ SLC12A domain-containing protein</fullName>
    </recommendedName>
</protein>
<feature type="transmembrane region" description="Helical" evidence="5">
    <location>
        <begin position="21"/>
        <end position="42"/>
    </location>
</feature>
<evidence type="ECO:0000256" key="2">
    <source>
        <dbReference type="ARBA" id="ARBA00008583"/>
    </source>
</evidence>
<dbReference type="STRING" id="431943.CKL_0648"/>
<keyword evidence="3" id="KW-1003">Cell membrane</keyword>
<dbReference type="EMBL" id="CP000673">
    <property type="protein sequence ID" value="EDK32702.1"/>
    <property type="molecule type" value="Genomic_DNA"/>
</dbReference>
<dbReference type="GO" id="GO:0006865">
    <property type="term" value="P:amino acid transport"/>
    <property type="evidence" value="ECO:0007669"/>
    <property type="project" value="UniProtKB-KW"/>
</dbReference>
<comment type="subcellular location">
    <subcellularLocation>
        <location evidence="1">Cell membrane</location>
        <topology evidence="1">Multi-pass membrane protein</topology>
    </subcellularLocation>
</comment>
<evidence type="ECO:0000313" key="6">
    <source>
        <dbReference type="EMBL" id="EDK32702.1"/>
    </source>
</evidence>
<dbReference type="KEGG" id="ckl:CKL_0648"/>
<evidence type="ECO:0000256" key="5">
    <source>
        <dbReference type="SAM" id="Phobius"/>
    </source>
</evidence>
<gene>
    <name evidence="6" type="ordered locus">CKL_0648</name>
</gene>
<dbReference type="PANTHER" id="PTHR43495:SF4">
    <property type="entry name" value="AROMATIC AMINO ACID TRANSPORT PROTEIN AROP"/>
    <property type="match status" value="1"/>
</dbReference>
<keyword evidence="4" id="KW-0029">Amino-acid transport</keyword>
<name>A5N5X1_CLOK5</name>
<dbReference type="eggNOG" id="COG1113">
    <property type="taxonomic scope" value="Bacteria"/>
</dbReference>
<evidence type="ECO:0008006" key="8">
    <source>
        <dbReference type="Google" id="ProtNLM"/>
    </source>
</evidence>
<keyword evidence="7" id="KW-1185">Reference proteome</keyword>
<reference evidence="6 7" key="1">
    <citation type="journal article" date="2008" name="Proc. Natl. Acad. Sci. U.S.A.">
        <title>The genome of Clostridium kluyveri, a strict anaerobe with unique metabolic features.</title>
        <authorList>
            <person name="Seedorf H."/>
            <person name="Fricke W.F."/>
            <person name="Veith B."/>
            <person name="Brueggemann H."/>
            <person name="Liesegang H."/>
            <person name="Strittmatter A."/>
            <person name="Miethke M."/>
            <person name="Buckel W."/>
            <person name="Hinderberger J."/>
            <person name="Li F."/>
            <person name="Hagemeier C."/>
            <person name="Thauer R.K."/>
            <person name="Gottschalk G."/>
        </authorList>
    </citation>
    <scope>NUCLEOTIDE SEQUENCE [LARGE SCALE GENOMIC DNA]</scope>
    <source>
        <strain evidence="7">ATCC 8527 / DSM 555 / NCIMB 10680</strain>
    </source>
</reference>
<accession>A5N5X1</accession>
<dbReference type="PANTHER" id="PTHR43495">
    <property type="entry name" value="GABA PERMEASE"/>
    <property type="match status" value="1"/>
</dbReference>
<evidence type="ECO:0000256" key="3">
    <source>
        <dbReference type="ARBA" id="ARBA00022475"/>
    </source>
</evidence>
<evidence type="ECO:0000256" key="1">
    <source>
        <dbReference type="ARBA" id="ARBA00004651"/>
    </source>
</evidence>
<dbReference type="AlphaFoldDB" id="A5N5X1"/>
<comment type="similarity">
    <text evidence="2">Belongs to the amino acid-polyamine-organocation (APC) superfamily. Amino acid transporter (AAT) (TC 2.A.3.1) family.</text>
</comment>
<dbReference type="HOGENOM" id="CLU_204023_1_1_9"/>
<dbReference type="Proteomes" id="UP000002411">
    <property type="component" value="Chromosome"/>
</dbReference>